<evidence type="ECO:0000256" key="1">
    <source>
        <dbReference type="ARBA" id="ARBA00004141"/>
    </source>
</evidence>
<dbReference type="AlphaFoldDB" id="A0AAE0KHA7"/>
<evidence type="ECO:0000256" key="5">
    <source>
        <dbReference type="ARBA" id="ARBA00023136"/>
    </source>
</evidence>
<keyword evidence="9" id="KW-1185">Reference proteome</keyword>
<keyword evidence="3 7" id="KW-0812">Transmembrane</keyword>
<feature type="transmembrane region" description="Helical" evidence="7">
    <location>
        <begin position="46"/>
        <end position="68"/>
    </location>
</feature>
<dbReference type="InterPro" id="IPR036259">
    <property type="entry name" value="MFS_trans_sf"/>
</dbReference>
<protein>
    <submittedName>
        <fullName evidence="8">Major facilitator superfamily domain-containing protein</fullName>
    </submittedName>
</protein>
<dbReference type="Proteomes" id="UP001287356">
    <property type="component" value="Unassembled WGS sequence"/>
</dbReference>
<keyword evidence="2" id="KW-0813">Transport</keyword>
<sequence length="495" mass="51023">MANDTAKGGEQRSSDSGSQAEKDDGGGDAGSTLAAEKAEAVYPSGLVLAVIVTALFLAVFLFALDMTIVASAIPKLTGRFHSLDEASWYGSAFFMTSAAFLSAWGKVFKYFALKPGFLSAVFIFEQGAIVGRAIAGVGAAGLGSGAYTIVAFSAHPSKRPMLMSFIGLSYGIASVLGPVIGGAFADRVSWRWCLYINLPIGGFSAVIVTFFFTVPAEARATEATPLKKFLQLDPLGIVLVMAGTISFILAFHSVVVGLLMLQGDNDRAMPLALFTFSNAGTFFLAIYVLPIYFQTAQGSFGDRLGRAQPAADHPVGDRSVVSSGAVQKTGVAKPWLLVGAGLAAVGSGLFYTLDVGTGAGNWIGFQVMPMIMAQASVEPRDLPLITASILFFNTIGGALSVSASQGSLVAKMIASLPPDVDVDAAQVLAAGATAIRDVFPADVVPGILDAYQAGIRVAFAVSIGGIGVAVLTALLSRWTRLDMTKASAAAGGAAA</sequence>
<dbReference type="SUPFAM" id="SSF103473">
    <property type="entry name" value="MFS general substrate transporter"/>
    <property type="match status" value="1"/>
</dbReference>
<dbReference type="PANTHER" id="PTHR23501:SF177">
    <property type="entry name" value="MAJOR FACILITATOR SUPERFAMILY (MFS) PROFILE DOMAIN-CONTAINING PROTEIN-RELATED"/>
    <property type="match status" value="1"/>
</dbReference>
<feature type="region of interest" description="Disordered" evidence="6">
    <location>
        <begin position="1"/>
        <end position="29"/>
    </location>
</feature>
<feature type="transmembrane region" description="Helical" evidence="7">
    <location>
        <begin position="453"/>
        <end position="475"/>
    </location>
</feature>
<dbReference type="Pfam" id="PF07690">
    <property type="entry name" value="MFS_1"/>
    <property type="match status" value="1"/>
</dbReference>
<dbReference type="InterPro" id="IPR011701">
    <property type="entry name" value="MFS"/>
</dbReference>
<evidence type="ECO:0000256" key="7">
    <source>
        <dbReference type="SAM" id="Phobius"/>
    </source>
</evidence>
<organism evidence="8 9">
    <name type="scientific">Lasiosphaeria ovina</name>
    <dbReference type="NCBI Taxonomy" id="92902"/>
    <lineage>
        <taxon>Eukaryota</taxon>
        <taxon>Fungi</taxon>
        <taxon>Dikarya</taxon>
        <taxon>Ascomycota</taxon>
        <taxon>Pezizomycotina</taxon>
        <taxon>Sordariomycetes</taxon>
        <taxon>Sordariomycetidae</taxon>
        <taxon>Sordariales</taxon>
        <taxon>Lasiosphaeriaceae</taxon>
        <taxon>Lasiosphaeria</taxon>
    </lineage>
</organism>
<comment type="caution">
    <text evidence="8">The sequence shown here is derived from an EMBL/GenBank/DDBJ whole genome shotgun (WGS) entry which is preliminary data.</text>
</comment>
<feature type="transmembrane region" description="Helical" evidence="7">
    <location>
        <begin position="335"/>
        <end position="363"/>
    </location>
</feature>
<dbReference type="PANTHER" id="PTHR23501">
    <property type="entry name" value="MAJOR FACILITATOR SUPERFAMILY"/>
    <property type="match status" value="1"/>
</dbReference>
<reference evidence="8" key="1">
    <citation type="journal article" date="2023" name="Mol. Phylogenet. Evol.">
        <title>Genome-scale phylogeny and comparative genomics of the fungal order Sordariales.</title>
        <authorList>
            <person name="Hensen N."/>
            <person name="Bonometti L."/>
            <person name="Westerberg I."/>
            <person name="Brannstrom I.O."/>
            <person name="Guillou S."/>
            <person name="Cros-Aarteil S."/>
            <person name="Calhoun S."/>
            <person name="Haridas S."/>
            <person name="Kuo A."/>
            <person name="Mondo S."/>
            <person name="Pangilinan J."/>
            <person name="Riley R."/>
            <person name="LaButti K."/>
            <person name="Andreopoulos B."/>
            <person name="Lipzen A."/>
            <person name="Chen C."/>
            <person name="Yan M."/>
            <person name="Daum C."/>
            <person name="Ng V."/>
            <person name="Clum A."/>
            <person name="Steindorff A."/>
            <person name="Ohm R.A."/>
            <person name="Martin F."/>
            <person name="Silar P."/>
            <person name="Natvig D.O."/>
            <person name="Lalanne C."/>
            <person name="Gautier V."/>
            <person name="Ament-Velasquez S.L."/>
            <person name="Kruys A."/>
            <person name="Hutchinson M.I."/>
            <person name="Powell A.J."/>
            <person name="Barry K."/>
            <person name="Miller A.N."/>
            <person name="Grigoriev I.V."/>
            <person name="Debuchy R."/>
            <person name="Gladieux P."/>
            <person name="Hiltunen Thoren M."/>
            <person name="Johannesson H."/>
        </authorList>
    </citation>
    <scope>NUCLEOTIDE SEQUENCE</scope>
    <source>
        <strain evidence="8">CBS 958.72</strain>
    </source>
</reference>
<evidence type="ECO:0000256" key="4">
    <source>
        <dbReference type="ARBA" id="ARBA00022989"/>
    </source>
</evidence>
<dbReference type="GO" id="GO:0005886">
    <property type="term" value="C:plasma membrane"/>
    <property type="evidence" value="ECO:0007669"/>
    <property type="project" value="TreeGrafter"/>
</dbReference>
<keyword evidence="5 7" id="KW-0472">Membrane</keyword>
<feature type="transmembrane region" description="Helical" evidence="7">
    <location>
        <begin position="271"/>
        <end position="293"/>
    </location>
</feature>
<comment type="subcellular location">
    <subcellularLocation>
        <location evidence="1">Membrane</location>
        <topology evidence="1">Multi-pass membrane protein</topology>
    </subcellularLocation>
</comment>
<feature type="transmembrane region" description="Helical" evidence="7">
    <location>
        <begin position="384"/>
        <end position="403"/>
    </location>
</feature>
<feature type="transmembrane region" description="Helical" evidence="7">
    <location>
        <begin position="129"/>
        <end position="150"/>
    </location>
</feature>
<evidence type="ECO:0000256" key="6">
    <source>
        <dbReference type="SAM" id="MobiDB-lite"/>
    </source>
</evidence>
<dbReference type="GO" id="GO:0022857">
    <property type="term" value="F:transmembrane transporter activity"/>
    <property type="evidence" value="ECO:0007669"/>
    <property type="project" value="InterPro"/>
</dbReference>
<evidence type="ECO:0000313" key="8">
    <source>
        <dbReference type="EMBL" id="KAK3376247.1"/>
    </source>
</evidence>
<feature type="transmembrane region" description="Helical" evidence="7">
    <location>
        <begin position="88"/>
        <end position="108"/>
    </location>
</feature>
<proteinExistence type="predicted"/>
<reference evidence="8" key="2">
    <citation type="submission" date="2023-06" db="EMBL/GenBank/DDBJ databases">
        <authorList>
            <consortium name="Lawrence Berkeley National Laboratory"/>
            <person name="Haridas S."/>
            <person name="Hensen N."/>
            <person name="Bonometti L."/>
            <person name="Westerberg I."/>
            <person name="Brannstrom I.O."/>
            <person name="Guillou S."/>
            <person name="Cros-Aarteil S."/>
            <person name="Calhoun S."/>
            <person name="Kuo A."/>
            <person name="Mondo S."/>
            <person name="Pangilinan J."/>
            <person name="Riley R."/>
            <person name="Labutti K."/>
            <person name="Andreopoulos B."/>
            <person name="Lipzen A."/>
            <person name="Chen C."/>
            <person name="Yanf M."/>
            <person name="Daum C."/>
            <person name="Ng V."/>
            <person name="Clum A."/>
            <person name="Steindorff A."/>
            <person name="Ohm R."/>
            <person name="Martin F."/>
            <person name="Silar P."/>
            <person name="Natvig D."/>
            <person name="Lalanne C."/>
            <person name="Gautier V."/>
            <person name="Ament-Velasquez S.L."/>
            <person name="Kruys A."/>
            <person name="Hutchinson M.I."/>
            <person name="Powell A.J."/>
            <person name="Barry K."/>
            <person name="Miller A.N."/>
            <person name="Grigoriev I.V."/>
            <person name="Debuchy R."/>
            <person name="Gladieux P."/>
            <person name="Thoren M.H."/>
            <person name="Johannesson H."/>
        </authorList>
    </citation>
    <scope>NUCLEOTIDE SEQUENCE</scope>
    <source>
        <strain evidence="8">CBS 958.72</strain>
    </source>
</reference>
<dbReference type="Gene3D" id="1.20.1250.20">
    <property type="entry name" value="MFS general substrate transporter like domains"/>
    <property type="match status" value="1"/>
</dbReference>
<feature type="transmembrane region" description="Helical" evidence="7">
    <location>
        <begin position="234"/>
        <end position="259"/>
    </location>
</feature>
<evidence type="ECO:0000313" key="9">
    <source>
        <dbReference type="Proteomes" id="UP001287356"/>
    </source>
</evidence>
<keyword evidence="4 7" id="KW-1133">Transmembrane helix</keyword>
<accession>A0AAE0KHA7</accession>
<feature type="transmembrane region" description="Helical" evidence="7">
    <location>
        <begin position="162"/>
        <end position="185"/>
    </location>
</feature>
<gene>
    <name evidence="8" type="ORF">B0T24DRAFT_656348</name>
</gene>
<feature type="transmembrane region" description="Helical" evidence="7">
    <location>
        <begin position="192"/>
        <end position="214"/>
    </location>
</feature>
<dbReference type="EMBL" id="JAULSN010000003">
    <property type="protein sequence ID" value="KAK3376247.1"/>
    <property type="molecule type" value="Genomic_DNA"/>
</dbReference>
<evidence type="ECO:0000256" key="2">
    <source>
        <dbReference type="ARBA" id="ARBA00022448"/>
    </source>
</evidence>
<evidence type="ECO:0000256" key="3">
    <source>
        <dbReference type="ARBA" id="ARBA00022692"/>
    </source>
</evidence>
<name>A0AAE0KHA7_9PEZI</name>